<dbReference type="Proteomes" id="UP001367508">
    <property type="component" value="Unassembled WGS sequence"/>
</dbReference>
<evidence type="ECO:0000313" key="2">
    <source>
        <dbReference type="Proteomes" id="UP001367508"/>
    </source>
</evidence>
<name>A0AAN9KFC4_CANGL</name>
<dbReference type="AlphaFoldDB" id="A0AAN9KFC4"/>
<proteinExistence type="predicted"/>
<reference evidence="1 2" key="1">
    <citation type="submission" date="2024-01" db="EMBL/GenBank/DDBJ databases">
        <title>The genomes of 5 underutilized Papilionoideae crops provide insights into root nodulation and disease resistanc.</title>
        <authorList>
            <person name="Jiang F."/>
        </authorList>
    </citation>
    <scope>NUCLEOTIDE SEQUENCE [LARGE SCALE GENOMIC DNA]</scope>
    <source>
        <strain evidence="1">LVBAO_FW01</strain>
        <tissue evidence="1">Leaves</tissue>
    </source>
</reference>
<keyword evidence="2" id="KW-1185">Reference proteome</keyword>
<sequence>MVLLSIHLDFLHCILLDHNLVSLEVLRRHQPCPSSLWLQLYPTPKSLLLSLMPSILPPPSFSPHFEDEHDRPFTSINAKTFPRSHQLHCFILTASTSTSSSPPAGPMGTAHSQLTFTLY</sequence>
<organism evidence="1 2">
    <name type="scientific">Canavalia gladiata</name>
    <name type="common">Sword bean</name>
    <name type="synonym">Dolichos gladiatus</name>
    <dbReference type="NCBI Taxonomy" id="3824"/>
    <lineage>
        <taxon>Eukaryota</taxon>
        <taxon>Viridiplantae</taxon>
        <taxon>Streptophyta</taxon>
        <taxon>Embryophyta</taxon>
        <taxon>Tracheophyta</taxon>
        <taxon>Spermatophyta</taxon>
        <taxon>Magnoliopsida</taxon>
        <taxon>eudicotyledons</taxon>
        <taxon>Gunneridae</taxon>
        <taxon>Pentapetalae</taxon>
        <taxon>rosids</taxon>
        <taxon>fabids</taxon>
        <taxon>Fabales</taxon>
        <taxon>Fabaceae</taxon>
        <taxon>Papilionoideae</taxon>
        <taxon>50 kb inversion clade</taxon>
        <taxon>NPAAA clade</taxon>
        <taxon>indigoferoid/millettioid clade</taxon>
        <taxon>Phaseoleae</taxon>
        <taxon>Canavalia</taxon>
    </lineage>
</organism>
<evidence type="ECO:0000313" key="1">
    <source>
        <dbReference type="EMBL" id="KAK7315428.1"/>
    </source>
</evidence>
<protein>
    <submittedName>
        <fullName evidence="1">Uncharacterized protein</fullName>
    </submittedName>
</protein>
<accession>A0AAN9KFC4</accession>
<gene>
    <name evidence="1" type="ORF">VNO77_33975</name>
</gene>
<dbReference type="EMBL" id="JAYMYQ010000008">
    <property type="protein sequence ID" value="KAK7315428.1"/>
    <property type="molecule type" value="Genomic_DNA"/>
</dbReference>
<comment type="caution">
    <text evidence="1">The sequence shown here is derived from an EMBL/GenBank/DDBJ whole genome shotgun (WGS) entry which is preliminary data.</text>
</comment>